<evidence type="ECO:0000256" key="1">
    <source>
        <dbReference type="SAM" id="Phobius"/>
    </source>
</evidence>
<keyword evidence="1" id="KW-0812">Transmembrane</keyword>
<name>A0A6M4IM31_9BACT</name>
<evidence type="ECO:0000313" key="2">
    <source>
        <dbReference type="EMBL" id="QJR35720.1"/>
    </source>
</evidence>
<keyword evidence="3" id="KW-1185">Reference proteome</keyword>
<dbReference type="EMBL" id="CP053085">
    <property type="protein sequence ID" value="QJR35720.1"/>
    <property type="molecule type" value="Genomic_DNA"/>
</dbReference>
<organism evidence="2 3">
    <name type="scientific">Gemmatimonas groenlandica</name>
    <dbReference type="NCBI Taxonomy" id="2732249"/>
    <lineage>
        <taxon>Bacteria</taxon>
        <taxon>Pseudomonadati</taxon>
        <taxon>Gemmatimonadota</taxon>
        <taxon>Gemmatimonadia</taxon>
        <taxon>Gemmatimonadales</taxon>
        <taxon>Gemmatimonadaceae</taxon>
        <taxon>Gemmatimonas</taxon>
    </lineage>
</organism>
<feature type="transmembrane region" description="Helical" evidence="1">
    <location>
        <begin position="44"/>
        <end position="65"/>
    </location>
</feature>
<feature type="transmembrane region" description="Helical" evidence="1">
    <location>
        <begin position="12"/>
        <end position="37"/>
    </location>
</feature>
<dbReference type="RefSeq" id="WP_171225151.1">
    <property type="nucleotide sequence ID" value="NZ_CP053085.1"/>
</dbReference>
<reference evidence="2 3" key="1">
    <citation type="submission" date="2020-05" db="EMBL/GenBank/DDBJ databases">
        <title>Complete genome sequence of Gemmatimonas greenlandica TET16.</title>
        <authorList>
            <person name="Zeng Y."/>
        </authorList>
    </citation>
    <scope>NUCLEOTIDE SEQUENCE [LARGE SCALE GENOMIC DNA]</scope>
    <source>
        <strain evidence="2 3">TET16</strain>
    </source>
</reference>
<accession>A0A6M4IM31</accession>
<sequence length="91" mass="9662">MDVTVLSWLRSIGWSAFTWALGGVLLVNGVALFAFIWKRERSVVNAWTGPVLAINIVLVAIGIGVPMVTSVARLAIIGMRGVIPGISISSQ</sequence>
<dbReference type="AlphaFoldDB" id="A0A6M4IM31"/>
<proteinExistence type="predicted"/>
<keyword evidence="1" id="KW-1133">Transmembrane helix</keyword>
<gene>
    <name evidence="2" type="ORF">HKW67_09455</name>
</gene>
<dbReference type="KEGG" id="ggr:HKW67_09455"/>
<evidence type="ECO:0000313" key="3">
    <source>
        <dbReference type="Proteomes" id="UP000500938"/>
    </source>
</evidence>
<protein>
    <submittedName>
        <fullName evidence="2">Uncharacterized protein</fullName>
    </submittedName>
</protein>
<dbReference type="Proteomes" id="UP000500938">
    <property type="component" value="Chromosome"/>
</dbReference>
<keyword evidence="1" id="KW-0472">Membrane</keyword>